<evidence type="ECO:0000313" key="1">
    <source>
        <dbReference type="EMBL" id="GAA0174500.1"/>
    </source>
</evidence>
<comment type="caution">
    <text evidence="1">The sequence shown here is derived from an EMBL/GenBank/DDBJ whole genome shotgun (WGS) entry which is preliminary data.</text>
</comment>
<protein>
    <submittedName>
        <fullName evidence="1">Uncharacterized protein</fullName>
    </submittedName>
</protein>
<proteinExistence type="predicted"/>
<sequence length="122" mass="13963">MGNAPQLPTSDLAPVVSPIPLVMWGIDLVGKLPKAKGGDEFAIATIDYFSKWVEANDKRLREYLNFTDELKDEALYKILKYKQLMARSYNRRVINCQFYYGDLVLRLCSTSQPEEQSKLSPK</sequence>
<evidence type="ECO:0000313" key="2">
    <source>
        <dbReference type="Proteomes" id="UP001454036"/>
    </source>
</evidence>
<gene>
    <name evidence="1" type="ORF">LIER_27882</name>
</gene>
<dbReference type="EMBL" id="BAABME010009106">
    <property type="protein sequence ID" value="GAA0174500.1"/>
    <property type="molecule type" value="Genomic_DNA"/>
</dbReference>
<name>A0AAV3RH80_LITER</name>
<accession>A0AAV3RH80</accession>
<reference evidence="1 2" key="1">
    <citation type="submission" date="2024-01" db="EMBL/GenBank/DDBJ databases">
        <title>The complete chloroplast genome sequence of Lithospermum erythrorhizon: insights into the phylogenetic relationship among Boraginaceae species and the maternal lineages of purple gromwells.</title>
        <authorList>
            <person name="Okada T."/>
            <person name="Watanabe K."/>
        </authorList>
    </citation>
    <scope>NUCLEOTIDE SEQUENCE [LARGE SCALE GENOMIC DNA]</scope>
</reference>
<dbReference type="Proteomes" id="UP001454036">
    <property type="component" value="Unassembled WGS sequence"/>
</dbReference>
<keyword evidence="2" id="KW-1185">Reference proteome</keyword>
<dbReference type="AlphaFoldDB" id="A0AAV3RH80"/>
<organism evidence="1 2">
    <name type="scientific">Lithospermum erythrorhizon</name>
    <name type="common">Purple gromwell</name>
    <name type="synonym">Lithospermum officinale var. erythrorhizon</name>
    <dbReference type="NCBI Taxonomy" id="34254"/>
    <lineage>
        <taxon>Eukaryota</taxon>
        <taxon>Viridiplantae</taxon>
        <taxon>Streptophyta</taxon>
        <taxon>Embryophyta</taxon>
        <taxon>Tracheophyta</taxon>
        <taxon>Spermatophyta</taxon>
        <taxon>Magnoliopsida</taxon>
        <taxon>eudicotyledons</taxon>
        <taxon>Gunneridae</taxon>
        <taxon>Pentapetalae</taxon>
        <taxon>asterids</taxon>
        <taxon>lamiids</taxon>
        <taxon>Boraginales</taxon>
        <taxon>Boraginaceae</taxon>
        <taxon>Boraginoideae</taxon>
        <taxon>Lithospermeae</taxon>
        <taxon>Lithospermum</taxon>
    </lineage>
</organism>